<dbReference type="RefSeq" id="WP_341405055.1">
    <property type="nucleotide sequence ID" value="NZ_JBBUKT010000004.1"/>
</dbReference>
<keyword evidence="1" id="KW-1133">Transmembrane helix</keyword>
<evidence type="ECO:0000313" key="4">
    <source>
        <dbReference type="Proteomes" id="UP001371305"/>
    </source>
</evidence>
<name>A0ABU9AWA9_9BACT</name>
<evidence type="ECO:0000313" key="3">
    <source>
        <dbReference type="EMBL" id="MEK7951451.1"/>
    </source>
</evidence>
<comment type="caution">
    <text evidence="3">The sequence shown here is derived from an EMBL/GenBank/DDBJ whole genome shotgun (WGS) entry which is preliminary data.</text>
</comment>
<feature type="transmembrane region" description="Helical" evidence="1">
    <location>
        <begin position="234"/>
        <end position="254"/>
    </location>
</feature>
<evidence type="ECO:0000256" key="1">
    <source>
        <dbReference type="SAM" id="Phobius"/>
    </source>
</evidence>
<organism evidence="3 4">
    <name type="scientific">Luteolibacter soli</name>
    <dbReference type="NCBI Taxonomy" id="3135280"/>
    <lineage>
        <taxon>Bacteria</taxon>
        <taxon>Pseudomonadati</taxon>
        <taxon>Verrucomicrobiota</taxon>
        <taxon>Verrucomicrobiia</taxon>
        <taxon>Verrucomicrobiales</taxon>
        <taxon>Verrucomicrobiaceae</taxon>
        <taxon>Luteolibacter</taxon>
    </lineage>
</organism>
<feature type="chain" id="PRO_5045963120" description="PEP-CTERM protein-sorting domain-containing protein" evidence="2">
    <location>
        <begin position="24"/>
        <end position="259"/>
    </location>
</feature>
<dbReference type="Proteomes" id="UP001371305">
    <property type="component" value="Unassembled WGS sequence"/>
</dbReference>
<proteinExistence type="predicted"/>
<reference evidence="3 4" key="1">
    <citation type="submission" date="2024-04" db="EMBL/GenBank/DDBJ databases">
        <title>Luteolibacter sp. isolated from soil.</title>
        <authorList>
            <person name="An J."/>
        </authorList>
    </citation>
    <scope>NUCLEOTIDE SEQUENCE [LARGE SCALE GENOMIC DNA]</scope>
    <source>
        <strain evidence="3 4">Y139</strain>
    </source>
</reference>
<protein>
    <recommendedName>
        <fullName evidence="5">PEP-CTERM protein-sorting domain-containing protein</fullName>
    </recommendedName>
</protein>
<dbReference type="EMBL" id="JBBUKT010000004">
    <property type="protein sequence ID" value="MEK7951451.1"/>
    <property type="molecule type" value="Genomic_DNA"/>
</dbReference>
<accession>A0ABU9AWA9</accession>
<keyword evidence="2" id="KW-0732">Signal</keyword>
<keyword evidence="4" id="KW-1185">Reference proteome</keyword>
<sequence>MMQLRLSTLALIALGTAATSANAAVIFSENFGSTTVNPTAASFTVQNTWSYSDSAGTTVNTNESRLFNPGGAGSGETTHGWISALTTGNTYQQIATTGSFSGVAALGEGESYVFTLTFFASSQTSTAANDVNAYVEFVSAGKVFNFTTGSNGAITAPATFSAQILSDSNAADDTLRLGFVAQGGAGGYNSDRTYTASWTSTSLLGTDSFMLALGRTTNVAGTPFALFDNVALDVAIVPEPGCAVLGAFGVLVLLRRRRG</sequence>
<gene>
    <name evidence="3" type="ORF">WKV53_13120</name>
</gene>
<feature type="signal peptide" evidence="2">
    <location>
        <begin position="1"/>
        <end position="23"/>
    </location>
</feature>
<evidence type="ECO:0000256" key="2">
    <source>
        <dbReference type="SAM" id="SignalP"/>
    </source>
</evidence>
<keyword evidence="1" id="KW-0472">Membrane</keyword>
<evidence type="ECO:0008006" key="5">
    <source>
        <dbReference type="Google" id="ProtNLM"/>
    </source>
</evidence>
<keyword evidence="1" id="KW-0812">Transmembrane</keyword>